<dbReference type="AlphaFoldDB" id="A0A2B8B219"/>
<keyword evidence="7 8" id="KW-0472">Membrane</keyword>
<feature type="transmembrane region" description="Helical" evidence="8">
    <location>
        <begin position="162"/>
        <end position="184"/>
    </location>
</feature>
<dbReference type="InterPro" id="IPR003593">
    <property type="entry name" value="AAA+_ATPase"/>
</dbReference>
<dbReference type="InterPro" id="IPR017871">
    <property type="entry name" value="ABC_transporter-like_CS"/>
</dbReference>
<evidence type="ECO:0000259" key="10">
    <source>
        <dbReference type="PROSITE" id="PS50929"/>
    </source>
</evidence>
<dbReference type="SUPFAM" id="SSF52540">
    <property type="entry name" value="P-loop containing nucleoside triphosphate hydrolases"/>
    <property type="match status" value="1"/>
</dbReference>
<gene>
    <name evidence="11" type="ORF">CRT60_18330</name>
</gene>
<evidence type="ECO:0000256" key="8">
    <source>
        <dbReference type="SAM" id="Phobius"/>
    </source>
</evidence>
<feature type="transmembrane region" description="Helical" evidence="8">
    <location>
        <begin position="196"/>
        <end position="215"/>
    </location>
</feature>
<evidence type="ECO:0000256" key="1">
    <source>
        <dbReference type="ARBA" id="ARBA00004651"/>
    </source>
</evidence>
<reference evidence="12" key="1">
    <citation type="submission" date="2017-10" db="EMBL/GenBank/DDBJ databases">
        <authorList>
            <person name="Kravchenko I.K."/>
            <person name="Grouzdev D.S."/>
        </authorList>
    </citation>
    <scope>NUCLEOTIDE SEQUENCE [LARGE SCALE GENOMIC DNA]</scope>
    <source>
        <strain evidence="12">B2</strain>
    </source>
</reference>
<dbReference type="RefSeq" id="WP_098738001.1">
    <property type="nucleotide sequence ID" value="NZ_PDKW01000042.1"/>
</dbReference>
<comment type="subcellular location">
    <subcellularLocation>
        <location evidence="1">Cell membrane</location>
        <topology evidence="1">Multi-pass membrane protein</topology>
    </subcellularLocation>
</comment>
<proteinExistence type="predicted"/>
<name>A0A2B8B219_9PROT</name>
<dbReference type="InterPro" id="IPR050835">
    <property type="entry name" value="ABC_transporter_sub-D"/>
</dbReference>
<dbReference type="EMBL" id="PDKW01000042">
    <property type="protein sequence ID" value="PGH55284.1"/>
    <property type="molecule type" value="Genomic_DNA"/>
</dbReference>
<keyword evidence="12" id="KW-1185">Reference proteome</keyword>
<evidence type="ECO:0000256" key="2">
    <source>
        <dbReference type="ARBA" id="ARBA00022448"/>
    </source>
</evidence>
<feature type="transmembrane region" description="Helical" evidence="8">
    <location>
        <begin position="39"/>
        <end position="62"/>
    </location>
</feature>
<dbReference type="Gene3D" id="3.40.50.300">
    <property type="entry name" value="P-loop containing nucleotide triphosphate hydrolases"/>
    <property type="match status" value="1"/>
</dbReference>
<evidence type="ECO:0000256" key="6">
    <source>
        <dbReference type="ARBA" id="ARBA00022989"/>
    </source>
</evidence>
<dbReference type="GO" id="GO:0140359">
    <property type="term" value="F:ABC-type transporter activity"/>
    <property type="evidence" value="ECO:0007669"/>
    <property type="project" value="InterPro"/>
</dbReference>
<dbReference type="CDD" id="cd03223">
    <property type="entry name" value="ABCD_peroxisomal_ALDP"/>
    <property type="match status" value="1"/>
</dbReference>
<keyword evidence="4" id="KW-0547">Nucleotide-binding</keyword>
<dbReference type="InterPro" id="IPR036640">
    <property type="entry name" value="ABC1_TM_sf"/>
</dbReference>
<dbReference type="Proteomes" id="UP000225379">
    <property type="component" value="Unassembled WGS sequence"/>
</dbReference>
<feature type="transmembrane region" description="Helical" evidence="8">
    <location>
        <begin position="284"/>
        <end position="308"/>
    </location>
</feature>
<dbReference type="InterPro" id="IPR027417">
    <property type="entry name" value="P-loop_NTPase"/>
</dbReference>
<dbReference type="Pfam" id="PF00005">
    <property type="entry name" value="ABC_tran"/>
    <property type="match status" value="1"/>
</dbReference>
<organism evidence="11 12">
    <name type="scientific">Azospirillum palustre</name>
    <dbReference type="NCBI Taxonomy" id="2044885"/>
    <lineage>
        <taxon>Bacteria</taxon>
        <taxon>Pseudomonadati</taxon>
        <taxon>Pseudomonadota</taxon>
        <taxon>Alphaproteobacteria</taxon>
        <taxon>Rhodospirillales</taxon>
        <taxon>Azospirillaceae</taxon>
        <taxon>Azospirillum</taxon>
    </lineage>
</organism>
<feature type="domain" description="ABC transmembrane type-1" evidence="10">
    <location>
        <begin position="46"/>
        <end position="343"/>
    </location>
</feature>
<evidence type="ECO:0000256" key="4">
    <source>
        <dbReference type="ARBA" id="ARBA00022741"/>
    </source>
</evidence>
<dbReference type="GO" id="GO:0016887">
    <property type="term" value="F:ATP hydrolysis activity"/>
    <property type="evidence" value="ECO:0007669"/>
    <property type="project" value="InterPro"/>
</dbReference>
<protein>
    <submittedName>
        <fullName evidence="11">ABC transporter ATP-binding protein</fullName>
    </submittedName>
</protein>
<dbReference type="Gene3D" id="1.20.1560.10">
    <property type="entry name" value="ABC transporter type 1, transmembrane domain"/>
    <property type="match status" value="1"/>
</dbReference>
<evidence type="ECO:0000259" key="9">
    <source>
        <dbReference type="PROSITE" id="PS50893"/>
    </source>
</evidence>
<dbReference type="PANTHER" id="PTHR11384:SF59">
    <property type="entry name" value="LYSOSOMAL COBALAMIN TRANSPORTER ABCD4"/>
    <property type="match status" value="1"/>
</dbReference>
<dbReference type="GO" id="GO:0005524">
    <property type="term" value="F:ATP binding"/>
    <property type="evidence" value="ECO:0007669"/>
    <property type="project" value="UniProtKB-KW"/>
</dbReference>
<keyword evidence="2" id="KW-0813">Transport</keyword>
<dbReference type="SMART" id="SM00382">
    <property type="entry name" value="AAA"/>
    <property type="match status" value="1"/>
</dbReference>
<feature type="domain" description="ABC transporter" evidence="9">
    <location>
        <begin position="381"/>
        <end position="597"/>
    </location>
</feature>
<dbReference type="InterPro" id="IPR003439">
    <property type="entry name" value="ABC_transporter-like_ATP-bd"/>
</dbReference>
<sequence length="597" mass="65535">MPARAYSPPSSSGRLSAARQFLSDVWRLTKPYWSSEEKWAARGLLAAIVVLNLAAVFMEVWFTQINADIFNALQEKDQAGFIQALLVFGGLALVFIAVAVYRLYLNQMLQIRWRRWLTERYLGDWLENQTYYRLQFANTGTDNPDQRIAEDLRSFVQLTLSLSLGFMTNLVSLISFLAILWSLSGSVTIPWLGIDLPGYMVWVALVYAVGGTWITHKIGKPLARLSFDQQRYEADFRFSLVRLRENAESVALQQGEVQEARGFGDRFARVVANWWSLMRTQKRLVWFTSAYGQIAIIFPLLVAAPRYFSGALPLGSLMQTSQAFGQVQGAMSWFIDAYVNLADWHATTSRLTGFHHAVAIVRAGARDHAGVERTAAADGALTLDGLALTLPDGGTPLVHADLTVQPGESLLITGPSGSGKSTLLRAIAGIWPFGRGRIALPGTIMAGGGTIAANGSMVLPQKPYLPIGALRAAVTYPATPDAFPDEAVREVLDAVGMAGFADRLAAEDHWSQRLSGGEQQRIAIARALLHKPDWLYLDEATSACDPETEERLYGLLRARLPGTTLVSIGHRPSLAAFHDRRMTVRRNGDGGGELAAV</sequence>
<evidence type="ECO:0000313" key="12">
    <source>
        <dbReference type="Proteomes" id="UP000225379"/>
    </source>
</evidence>
<accession>A0A2B8B219</accession>
<evidence type="ECO:0000256" key="7">
    <source>
        <dbReference type="ARBA" id="ARBA00023136"/>
    </source>
</evidence>
<feature type="transmembrane region" description="Helical" evidence="8">
    <location>
        <begin position="82"/>
        <end position="105"/>
    </location>
</feature>
<evidence type="ECO:0000313" key="11">
    <source>
        <dbReference type="EMBL" id="PGH55284.1"/>
    </source>
</evidence>
<keyword evidence="5 11" id="KW-0067">ATP-binding</keyword>
<dbReference type="PANTHER" id="PTHR11384">
    <property type="entry name" value="ATP-BINDING CASSETTE, SUB-FAMILY D MEMBER"/>
    <property type="match status" value="1"/>
</dbReference>
<dbReference type="PROSITE" id="PS50893">
    <property type="entry name" value="ABC_TRANSPORTER_2"/>
    <property type="match status" value="1"/>
</dbReference>
<dbReference type="InterPro" id="IPR011527">
    <property type="entry name" value="ABC1_TM_dom"/>
</dbReference>
<dbReference type="GO" id="GO:0005886">
    <property type="term" value="C:plasma membrane"/>
    <property type="evidence" value="ECO:0007669"/>
    <property type="project" value="UniProtKB-SubCell"/>
</dbReference>
<dbReference type="Pfam" id="PF06472">
    <property type="entry name" value="ABC_membrane_2"/>
    <property type="match status" value="1"/>
</dbReference>
<dbReference type="PROSITE" id="PS00211">
    <property type="entry name" value="ABC_TRANSPORTER_1"/>
    <property type="match status" value="1"/>
</dbReference>
<dbReference type="PROSITE" id="PS50929">
    <property type="entry name" value="ABC_TM1F"/>
    <property type="match status" value="1"/>
</dbReference>
<comment type="caution">
    <text evidence="11">The sequence shown here is derived from an EMBL/GenBank/DDBJ whole genome shotgun (WGS) entry which is preliminary data.</text>
</comment>
<keyword evidence="3 8" id="KW-0812">Transmembrane</keyword>
<dbReference type="OrthoDB" id="9810134at2"/>
<dbReference type="SUPFAM" id="SSF90123">
    <property type="entry name" value="ABC transporter transmembrane region"/>
    <property type="match status" value="1"/>
</dbReference>
<evidence type="ECO:0000256" key="5">
    <source>
        <dbReference type="ARBA" id="ARBA00022840"/>
    </source>
</evidence>
<evidence type="ECO:0000256" key="3">
    <source>
        <dbReference type="ARBA" id="ARBA00022692"/>
    </source>
</evidence>
<keyword evidence="6 8" id="KW-1133">Transmembrane helix</keyword>